<dbReference type="SMART" id="SM00490">
    <property type="entry name" value="HELICc"/>
    <property type="match status" value="1"/>
</dbReference>
<dbReference type="Gene3D" id="3.40.50.300">
    <property type="entry name" value="P-loop containing nucleotide triphosphate hydrolases"/>
    <property type="match status" value="1"/>
</dbReference>
<dbReference type="InterPro" id="IPR007527">
    <property type="entry name" value="Znf_SWIM"/>
</dbReference>
<keyword evidence="7" id="KW-0067">ATP-binding</keyword>
<dbReference type="PROSITE" id="PS50966">
    <property type="entry name" value="ZF_SWIM"/>
    <property type="match status" value="2"/>
</dbReference>
<dbReference type="EMBL" id="JACXWD010000047">
    <property type="protein sequence ID" value="MBD3868872.1"/>
    <property type="molecule type" value="Genomic_DNA"/>
</dbReference>
<dbReference type="CDD" id="cd18793">
    <property type="entry name" value="SF2_C_SNF"/>
    <property type="match status" value="1"/>
</dbReference>
<protein>
    <submittedName>
        <fullName evidence="7">DEAD/DEAH box helicase family protein</fullName>
    </submittedName>
</protein>
<sequence>MPLPPADPILLNLDLERWAGAAIARTGRKYALLGRVESLRLTPDGSGVMAEVRGNRSAPHAVEIAIRNGVVEHLCTCSQEDGQACRHAVAALEALRFPMMTATEDEARGRRRKHAGRRARGEGRIVQKAPSQPGFVILGGEDRTLTREERVSLAIQTEIRERKHRARMEKKDVRPLPSDGMPPRFQVGRKGSHSSYEVVLRGEKGVHGNCTCPDYQKNELGTCKHIERVRQWYSRKKKDWPQRTLSLFYSPRVWMQGTPEPAQEVRMVLPPGAAPGDLVSWFGEDGWIRPAPDDMPVATWIRQALEAVRRAAGENGWNLDLTPDLLQRTDQAAPILATAGEPYPTPGGAGDWDQLISRLNITLHPYQEVGVRFLAGTTRALLADDMGLGKTVQAVAAALLLRKTRGVRKCLVVCPASLKHQWRDEIDKVCGERAEVVDGRKSGRLASYESWRSRFLVINYELVLRDLDLLRAAGPDLVILDEAQRIKNWETKTARAMKRLRSPYAFILTGTPLENRLTELHSLVEFLHPRALGPRWRLLPFHAVTDQEDRIVAYEDLELLRARLKPFFLRRERSMVLDQLPDRTDNTFWIDMTPAQMRPYRRLAAKIARLLAGGGVLGAMEGRILLQTLTSMRILCNGLAQYSWARFEDMIGAARPGEEPDIAALHSPKLQEFVDVLEEILDGSTVKVVVFSQWERMLRLTRYAMGGLLGRRGERTEIFHGGLNSTARSKLLDRFREDSRFRVLLSTDAGGLGLNFQDVASVVVNLEVPWNPAILEQRIARVHRMGQRRNVHVLNFVTRGALEERVRRVVDSKRALFDGLLVEGADQVRFDSRGKASFVEQVRDLISAD</sequence>
<keyword evidence="7" id="KW-0347">Helicase</keyword>
<feature type="domain" description="Helicase C-terminal" evidence="6">
    <location>
        <begin position="669"/>
        <end position="846"/>
    </location>
</feature>
<evidence type="ECO:0000259" key="5">
    <source>
        <dbReference type="PROSITE" id="PS51192"/>
    </source>
</evidence>
<feature type="region of interest" description="Disordered" evidence="3">
    <location>
        <begin position="104"/>
        <end position="123"/>
    </location>
</feature>
<dbReference type="Proteomes" id="UP000648239">
    <property type="component" value="Unassembled WGS sequence"/>
</dbReference>
<keyword evidence="2" id="KW-0863">Zinc-finger</keyword>
<feature type="region of interest" description="Disordered" evidence="3">
    <location>
        <begin position="173"/>
        <end position="193"/>
    </location>
</feature>
<dbReference type="PANTHER" id="PTHR10799">
    <property type="entry name" value="SNF2/RAD54 HELICASE FAMILY"/>
    <property type="match status" value="1"/>
</dbReference>
<keyword evidence="2" id="KW-0862">Zinc</keyword>
<dbReference type="GO" id="GO:0005524">
    <property type="term" value="F:ATP binding"/>
    <property type="evidence" value="ECO:0007669"/>
    <property type="project" value="InterPro"/>
</dbReference>
<dbReference type="GO" id="GO:0016787">
    <property type="term" value="F:hydrolase activity"/>
    <property type="evidence" value="ECO:0007669"/>
    <property type="project" value="UniProtKB-KW"/>
</dbReference>
<evidence type="ECO:0000313" key="8">
    <source>
        <dbReference type="Proteomes" id="UP000648239"/>
    </source>
</evidence>
<evidence type="ECO:0000259" key="6">
    <source>
        <dbReference type="PROSITE" id="PS51194"/>
    </source>
</evidence>
<dbReference type="GO" id="GO:0008270">
    <property type="term" value="F:zinc ion binding"/>
    <property type="evidence" value="ECO:0007669"/>
    <property type="project" value="UniProtKB-KW"/>
</dbReference>
<dbReference type="AlphaFoldDB" id="A0A8J6XUS4"/>
<keyword evidence="7" id="KW-0547">Nucleotide-binding</keyword>
<feature type="domain" description="SWIM-type" evidence="4">
    <location>
        <begin position="60"/>
        <end position="96"/>
    </location>
</feature>
<dbReference type="InterPro" id="IPR038718">
    <property type="entry name" value="SNF2-like_sf"/>
</dbReference>
<comment type="caution">
    <text evidence="7">The sequence shown here is derived from an EMBL/GenBank/DDBJ whole genome shotgun (WGS) entry which is preliminary data.</text>
</comment>
<dbReference type="Pfam" id="PF04434">
    <property type="entry name" value="SWIM"/>
    <property type="match status" value="2"/>
</dbReference>
<dbReference type="GO" id="GO:0004386">
    <property type="term" value="F:helicase activity"/>
    <property type="evidence" value="ECO:0007669"/>
    <property type="project" value="UniProtKB-KW"/>
</dbReference>
<dbReference type="InterPro" id="IPR014001">
    <property type="entry name" value="Helicase_ATP-bd"/>
</dbReference>
<feature type="domain" description="SWIM-type" evidence="4">
    <location>
        <begin position="196"/>
        <end position="234"/>
    </location>
</feature>
<dbReference type="InterPro" id="IPR000330">
    <property type="entry name" value="SNF2_N"/>
</dbReference>
<organism evidence="7 8">
    <name type="scientific">Candidatus Polarisedimenticola svalbardensis</name>
    <dbReference type="NCBI Taxonomy" id="2886004"/>
    <lineage>
        <taxon>Bacteria</taxon>
        <taxon>Pseudomonadati</taxon>
        <taxon>Acidobacteriota</taxon>
        <taxon>Candidatus Polarisedimenticolia</taxon>
        <taxon>Candidatus Polarisedimenticolales</taxon>
        <taxon>Candidatus Polarisedimenticolaceae</taxon>
        <taxon>Candidatus Polarisedimenticola</taxon>
    </lineage>
</organism>
<gene>
    <name evidence="7" type="ORF">IFK94_12160</name>
</gene>
<name>A0A8J6XUS4_9BACT</name>
<accession>A0A8J6XUS4</accession>
<dbReference type="SUPFAM" id="SSF52540">
    <property type="entry name" value="P-loop containing nucleoside triphosphate hydrolases"/>
    <property type="match status" value="2"/>
</dbReference>
<dbReference type="Gene3D" id="3.40.50.10810">
    <property type="entry name" value="Tandem AAA-ATPase domain"/>
    <property type="match status" value="1"/>
</dbReference>
<keyword evidence="2" id="KW-0479">Metal-binding</keyword>
<dbReference type="CDD" id="cd17919">
    <property type="entry name" value="DEXHc_Snf"/>
    <property type="match status" value="1"/>
</dbReference>
<proteinExistence type="predicted"/>
<reference evidence="7 8" key="1">
    <citation type="submission" date="2020-08" db="EMBL/GenBank/DDBJ databases">
        <title>Acidobacteriota in marine sediments use diverse sulfur dissimilation pathways.</title>
        <authorList>
            <person name="Wasmund K."/>
        </authorList>
    </citation>
    <scope>NUCLEOTIDE SEQUENCE [LARGE SCALE GENOMIC DNA]</scope>
    <source>
        <strain evidence="7">MAG AM4</strain>
    </source>
</reference>
<feature type="compositionally biased region" description="Basic residues" evidence="3">
    <location>
        <begin position="109"/>
        <end position="118"/>
    </location>
</feature>
<dbReference type="InterPro" id="IPR049730">
    <property type="entry name" value="SNF2/RAD54-like_C"/>
</dbReference>
<evidence type="ECO:0000313" key="7">
    <source>
        <dbReference type="EMBL" id="MBD3868872.1"/>
    </source>
</evidence>
<evidence type="ECO:0000256" key="3">
    <source>
        <dbReference type="SAM" id="MobiDB-lite"/>
    </source>
</evidence>
<dbReference type="PROSITE" id="PS51194">
    <property type="entry name" value="HELICASE_CTER"/>
    <property type="match status" value="1"/>
</dbReference>
<dbReference type="Pfam" id="PF00176">
    <property type="entry name" value="SNF2-rel_dom"/>
    <property type="match status" value="1"/>
</dbReference>
<dbReference type="InterPro" id="IPR027417">
    <property type="entry name" value="P-loop_NTPase"/>
</dbReference>
<evidence type="ECO:0000259" key="4">
    <source>
        <dbReference type="PROSITE" id="PS50966"/>
    </source>
</evidence>
<dbReference type="PROSITE" id="PS51192">
    <property type="entry name" value="HELICASE_ATP_BIND_1"/>
    <property type="match status" value="1"/>
</dbReference>
<evidence type="ECO:0000256" key="1">
    <source>
        <dbReference type="ARBA" id="ARBA00022801"/>
    </source>
</evidence>
<dbReference type="SMART" id="SM00487">
    <property type="entry name" value="DEXDc"/>
    <property type="match status" value="1"/>
</dbReference>
<feature type="domain" description="Helicase ATP-binding" evidence="5">
    <location>
        <begin position="371"/>
        <end position="530"/>
    </location>
</feature>
<keyword evidence="1" id="KW-0378">Hydrolase</keyword>
<evidence type="ECO:0000256" key="2">
    <source>
        <dbReference type="PROSITE-ProRule" id="PRU00325"/>
    </source>
</evidence>
<dbReference type="InterPro" id="IPR001650">
    <property type="entry name" value="Helicase_C-like"/>
</dbReference>
<dbReference type="Pfam" id="PF00271">
    <property type="entry name" value="Helicase_C"/>
    <property type="match status" value="1"/>
</dbReference>